<dbReference type="PANTHER" id="PTHR46268:SF6">
    <property type="entry name" value="UNIVERSAL STRESS PROTEIN UP12"/>
    <property type="match status" value="1"/>
</dbReference>
<proteinExistence type="inferred from homology"/>
<dbReference type="PRINTS" id="PR01438">
    <property type="entry name" value="UNVRSLSTRESS"/>
</dbReference>
<dbReference type="InterPro" id="IPR006015">
    <property type="entry name" value="Universal_stress_UspA"/>
</dbReference>
<dbReference type="Proteomes" id="UP000219689">
    <property type="component" value="Unassembled WGS sequence"/>
</dbReference>
<dbReference type="EMBL" id="NXNI01000002">
    <property type="protein sequence ID" value="PCR88978.1"/>
    <property type="molecule type" value="Genomic_DNA"/>
</dbReference>
<evidence type="ECO:0000259" key="2">
    <source>
        <dbReference type="Pfam" id="PF00582"/>
    </source>
</evidence>
<dbReference type="RefSeq" id="WP_097381995.1">
    <property type="nucleotide sequence ID" value="NZ_NXNI01000002.1"/>
</dbReference>
<comment type="caution">
    <text evidence="3">The sequence shown here is derived from an EMBL/GenBank/DDBJ whole genome shotgun (WGS) entry which is preliminary data.</text>
</comment>
<evidence type="ECO:0000313" key="3">
    <source>
        <dbReference type="EMBL" id="PCR88978.1"/>
    </source>
</evidence>
<dbReference type="OrthoDB" id="105697at2157"/>
<evidence type="ECO:0000313" key="4">
    <source>
        <dbReference type="Proteomes" id="UP000219689"/>
    </source>
</evidence>
<name>A0A2A5QQ36_9EURY</name>
<gene>
    <name evidence="3" type="ORF">CP557_21145</name>
</gene>
<accession>A0A2A5QQ36</accession>
<dbReference type="Gene3D" id="3.40.50.620">
    <property type="entry name" value="HUPs"/>
    <property type="match status" value="1"/>
</dbReference>
<organism evidence="3 4">
    <name type="scientific">Natrinema ejinorense</name>
    <dbReference type="NCBI Taxonomy" id="373386"/>
    <lineage>
        <taxon>Archaea</taxon>
        <taxon>Methanobacteriati</taxon>
        <taxon>Methanobacteriota</taxon>
        <taxon>Stenosarchaea group</taxon>
        <taxon>Halobacteria</taxon>
        <taxon>Halobacteriales</taxon>
        <taxon>Natrialbaceae</taxon>
        <taxon>Natrinema</taxon>
    </lineage>
</organism>
<protein>
    <submittedName>
        <fullName evidence="3">Universal stress protein</fullName>
    </submittedName>
</protein>
<feature type="domain" description="UspA" evidence="2">
    <location>
        <begin position="1"/>
        <end position="134"/>
    </location>
</feature>
<comment type="similarity">
    <text evidence="1">Belongs to the universal stress protein A family.</text>
</comment>
<dbReference type="SUPFAM" id="SSF52402">
    <property type="entry name" value="Adenine nucleotide alpha hydrolases-like"/>
    <property type="match status" value="1"/>
</dbReference>
<dbReference type="CDD" id="cd00293">
    <property type="entry name" value="USP-like"/>
    <property type="match status" value="1"/>
</dbReference>
<dbReference type="PANTHER" id="PTHR46268">
    <property type="entry name" value="STRESS RESPONSE PROTEIN NHAX"/>
    <property type="match status" value="1"/>
</dbReference>
<evidence type="ECO:0000256" key="1">
    <source>
        <dbReference type="ARBA" id="ARBA00008791"/>
    </source>
</evidence>
<sequence>MYDTILVATDGSDAANRAVEHATDLASSFDADLHTIYVVDTTRYGKSVLSDAGGALDDLEERGAGILEDVAARSDVDVTTEIRSGRPDEEIDSYAAAIEADLVVLGNRGLGSGPGEELGSVAERVVRNAGRPVITA</sequence>
<dbReference type="Pfam" id="PF00582">
    <property type="entry name" value="Usp"/>
    <property type="match status" value="1"/>
</dbReference>
<reference evidence="3 4" key="1">
    <citation type="submission" date="2017-09" db="EMBL/GenBank/DDBJ databases">
        <title>Genome sequences of Natrinema ejinorence JCM 13890T.</title>
        <authorList>
            <person name="Roh S.W."/>
            <person name="Kim Y.B."/>
            <person name="Kim J.Y."/>
        </authorList>
    </citation>
    <scope>NUCLEOTIDE SEQUENCE [LARGE SCALE GENOMIC DNA]</scope>
    <source>
        <strain evidence="3 4">JCM 13890</strain>
    </source>
</reference>
<dbReference type="InterPro" id="IPR006016">
    <property type="entry name" value="UspA"/>
</dbReference>
<keyword evidence="4" id="KW-1185">Reference proteome</keyword>
<dbReference type="AlphaFoldDB" id="A0A2A5QQ36"/>
<dbReference type="InterPro" id="IPR014729">
    <property type="entry name" value="Rossmann-like_a/b/a_fold"/>
</dbReference>